<name>A0A7W8D5C8_9GAMM</name>
<comment type="catalytic activity">
    <reaction evidence="21">
        <text>[GlcNAc-(1-&gt;4)-Mur2Ac(oyl-L-Ala-gamma-D-Glu-L-Lys-D-Ala-D-Ala)](n)-di-trans,octa-cis-undecaprenyl diphosphate + beta-D-GlcNAc-(1-&gt;4)-Mur2Ac(oyl-L-Ala-gamma-D-Glu-L-Lys-D-Ala-D-Ala)-di-trans,octa-cis-undecaprenyl diphosphate = [GlcNAc-(1-&gt;4)-Mur2Ac(oyl-L-Ala-gamma-D-Glu-L-Lys-D-Ala-D-Ala)](n+1)-di-trans,octa-cis-undecaprenyl diphosphate + di-trans,octa-cis-undecaprenyl diphosphate + H(+)</text>
        <dbReference type="Rhea" id="RHEA:23708"/>
        <dbReference type="Rhea" id="RHEA-COMP:9602"/>
        <dbReference type="Rhea" id="RHEA-COMP:9603"/>
        <dbReference type="ChEBI" id="CHEBI:15378"/>
        <dbReference type="ChEBI" id="CHEBI:58405"/>
        <dbReference type="ChEBI" id="CHEBI:60033"/>
        <dbReference type="ChEBI" id="CHEBI:78435"/>
        <dbReference type="EC" id="2.4.99.28"/>
    </reaction>
</comment>
<gene>
    <name evidence="29" type="ORF">HNQ52_001753</name>
</gene>
<evidence type="ECO:0000259" key="27">
    <source>
        <dbReference type="Pfam" id="PF00912"/>
    </source>
</evidence>
<evidence type="ECO:0000256" key="8">
    <source>
        <dbReference type="ARBA" id="ARBA00022645"/>
    </source>
</evidence>
<evidence type="ECO:0000256" key="6">
    <source>
        <dbReference type="ARBA" id="ARBA00018637"/>
    </source>
</evidence>
<evidence type="ECO:0000256" key="4">
    <source>
        <dbReference type="ARBA" id="ARBA00007090"/>
    </source>
</evidence>
<keyword evidence="13 23" id="KW-0133">Cell shape</keyword>
<dbReference type="InterPro" id="IPR023346">
    <property type="entry name" value="Lysozyme-like_dom_sf"/>
</dbReference>
<keyword evidence="14 23" id="KW-0573">Peptidoglycan synthesis</keyword>
<feature type="domain" description="Glycosyl transferase family 51" evidence="27">
    <location>
        <begin position="162"/>
        <end position="339"/>
    </location>
</feature>
<dbReference type="Gene3D" id="1.10.3810.10">
    <property type="entry name" value="Biosynthetic peptidoglycan transglycosylase-like"/>
    <property type="match status" value="1"/>
</dbReference>
<keyword evidence="16" id="KW-0046">Antibiotic resistance</keyword>
<keyword evidence="12 29" id="KW-0378">Hydrolase</keyword>
<evidence type="ECO:0000256" key="15">
    <source>
        <dbReference type="ARBA" id="ARBA00023136"/>
    </source>
</evidence>
<dbReference type="Gene3D" id="3.40.710.10">
    <property type="entry name" value="DD-peptidase/beta-lactamase superfamily"/>
    <property type="match status" value="1"/>
</dbReference>
<dbReference type="UniPathway" id="UPA00219"/>
<evidence type="ECO:0000256" key="3">
    <source>
        <dbReference type="ARBA" id="ARBA00004752"/>
    </source>
</evidence>
<dbReference type="SUPFAM" id="SSF53955">
    <property type="entry name" value="Lysozyme-like"/>
    <property type="match status" value="1"/>
</dbReference>
<evidence type="ECO:0000256" key="25">
    <source>
        <dbReference type="SAM" id="Phobius"/>
    </source>
</evidence>
<dbReference type="InterPro" id="IPR001264">
    <property type="entry name" value="Glyco_trans_51"/>
</dbReference>
<proteinExistence type="inferred from homology"/>
<keyword evidence="11 23" id="KW-0808">Transferase</keyword>
<dbReference type="NCBIfam" id="TIGR02071">
    <property type="entry name" value="PBP_1b"/>
    <property type="match status" value="1"/>
</dbReference>
<comment type="pathway">
    <text evidence="3 23">Cell wall biogenesis; peptidoglycan biosynthesis.</text>
</comment>
<sequence length="771" mass="84080">MPRRSKTPTPPPSRWTTRWKPIFWRVLPLALAAFGIVLGFFVPYLWVLDERVQEEFGRLTWQVPTRVYARPLALSPGLPMSAEALEDELAAARYAIDGEARQAGTYARDGGRFVIATRGIIDLDGRTPPQRIELTVGDGRVRTLSVAGAPVKSARVDPARIATLYGEKQEERRLVRLQDAPPLLLTTLQAVEDRDFKHHIGIDVGGMLRAAWVNLREADARQGASTLTQQLVRNLYLTRDKSFARKFREILYALVIEARFDKSTILEAYLNQAYMGQQGGQAVHGVAAGAEFWFGRDLDQLGTSEIALLVGLIKGPSEYDPRKHPERATQRRNVVLRQMADTGLITDAELELARARPLGVTPRASLSRDRYPAFMDLVRDQLQRDYPADALRGAGLSVLTTLAPSVQGRSEHAVTAQLKALTQDKRPPLEAGLVVTDTGNGEVLAMVGGRDVAAHGFNRALQAQRPVGSLLKPFVYLLALAQPGRYSLASSVDDAPLTLRVAGGKTWSPENSDNVSHGRVTLVDALAHSYNQATVRIGMDIGVDRLARLIKVLAEIDAAPHPSLLLGAVDLSPLQMAQAFQFLASGGQVQPLRAVRGVLDAQGKALNRYDTALEPAQPGDAIAARLVSLALQETVRSGTARALLSDGLGHLASAGKTGTSNDSRDSWYAGYTGSHLAVVWVGNDDNQPTGLYGATGAMKVWSALFKALPSAPLRVSEDGLEAAWVDVGKYAVTDEDCPQARRFLFVHGYTPEHYERCPMARLRGWFGREGD</sequence>
<dbReference type="GO" id="GO:0005886">
    <property type="term" value="C:plasma membrane"/>
    <property type="evidence" value="ECO:0007669"/>
    <property type="project" value="UniProtKB-SubCell"/>
</dbReference>
<dbReference type="PANTHER" id="PTHR32282">
    <property type="entry name" value="BINDING PROTEIN TRANSPEPTIDASE, PUTATIVE-RELATED"/>
    <property type="match status" value="1"/>
</dbReference>
<keyword evidence="10 23" id="KW-0328">Glycosyltransferase</keyword>
<dbReference type="InterPro" id="IPR012338">
    <property type="entry name" value="Beta-lactam/transpept-like"/>
</dbReference>
<dbReference type="GO" id="GO:0071555">
    <property type="term" value="P:cell wall organization"/>
    <property type="evidence" value="ECO:0007669"/>
    <property type="project" value="UniProtKB-UniRule"/>
</dbReference>
<evidence type="ECO:0000256" key="14">
    <source>
        <dbReference type="ARBA" id="ARBA00022984"/>
    </source>
</evidence>
<dbReference type="Pfam" id="PF00905">
    <property type="entry name" value="Transpeptidase"/>
    <property type="match status" value="1"/>
</dbReference>
<dbReference type="Gene3D" id="3.30.2060.10">
    <property type="entry name" value="Penicillin-binding protein 1b domain"/>
    <property type="match status" value="1"/>
</dbReference>
<keyword evidence="15 25" id="KW-0472">Membrane</keyword>
<comment type="catalytic activity">
    <reaction evidence="20">
        <text>Preferential cleavage: (Ac)2-L-Lys-D-Ala-|-D-Ala. Also transpeptidation of peptidyl-alanyl moieties that are N-acyl substituents of D-alanine.</text>
        <dbReference type="EC" id="3.4.16.4"/>
    </reaction>
</comment>
<dbReference type="RefSeq" id="WP_183961194.1">
    <property type="nucleotide sequence ID" value="NZ_JACHHP010000003.1"/>
</dbReference>
<dbReference type="EMBL" id="JACHHP010000003">
    <property type="protein sequence ID" value="MBB5208211.1"/>
    <property type="molecule type" value="Genomic_DNA"/>
</dbReference>
<accession>A0A7W8D5C8</accession>
<keyword evidence="30" id="KW-1185">Reference proteome</keyword>
<dbReference type="Pfam" id="PF00912">
    <property type="entry name" value="Transgly"/>
    <property type="match status" value="1"/>
</dbReference>
<keyword evidence="18 23" id="KW-0961">Cell wall biogenesis/degradation</keyword>
<evidence type="ECO:0000256" key="7">
    <source>
        <dbReference type="ARBA" id="ARBA00022475"/>
    </source>
</evidence>
<dbReference type="Proteomes" id="UP000521199">
    <property type="component" value="Unassembled WGS sequence"/>
</dbReference>
<evidence type="ECO:0000259" key="28">
    <source>
        <dbReference type="Pfam" id="PF14814"/>
    </source>
</evidence>
<dbReference type="InterPro" id="IPR036950">
    <property type="entry name" value="PBP_transglycosylase"/>
</dbReference>
<feature type="transmembrane region" description="Helical" evidence="25">
    <location>
        <begin position="22"/>
        <end position="46"/>
    </location>
</feature>
<feature type="domain" description="Bifunctional transglycosylase second" evidence="28">
    <location>
        <begin position="74"/>
        <end position="146"/>
    </location>
</feature>
<keyword evidence="17" id="KW-0511">Multifunctional enzyme</keyword>
<keyword evidence="7" id="KW-1003">Cell membrane</keyword>
<evidence type="ECO:0000256" key="18">
    <source>
        <dbReference type="ARBA" id="ARBA00023316"/>
    </source>
</evidence>
<evidence type="ECO:0000256" key="16">
    <source>
        <dbReference type="ARBA" id="ARBA00023251"/>
    </source>
</evidence>
<dbReference type="GO" id="GO:0009252">
    <property type="term" value="P:peptidoglycan biosynthetic process"/>
    <property type="evidence" value="ECO:0007669"/>
    <property type="project" value="UniProtKB-UniRule"/>
</dbReference>
<organism evidence="29 30">
    <name type="scientific">Chiayiivirga flava</name>
    <dbReference type="NCBI Taxonomy" id="659595"/>
    <lineage>
        <taxon>Bacteria</taxon>
        <taxon>Pseudomonadati</taxon>
        <taxon>Pseudomonadota</taxon>
        <taxon>Gammaproteobacteria</taxon>
        <taxon>Lysobacterales</taxon>
        <taxon>Lysobacteraceae</taxon>
        <taxon>Chiayiivirga</taxon>
    </lineage>
</organism>
<feature type="active site" description="Proton donor; for transglycosylase activity" evidence="24">
    <location>
        <position position="192"/>
    </location>
</feature>
<evidence type="ECO:0000256" key="24">
    <source>
        <dbReference type="PIRSR" id="PIRSR002799-1"/>
    </source>
</evidence>
<dbReference type="GO" id="GO:0009274">
    <property type="term" value="C:peptidoglycan-based cell wall"/>
    <property type="evidence" value="ECO:0007669"/>
    <property type="project" value="UniProtKB-UniRule"/>
</dbReference>
<dbReference type="PANTHER" id="PTHR32282:SF11">
    <property type="entry name" value="PENICILLIN-BINDING PROTEIN 1B"/>
    <property type="match status" value="1"/>
</dbReference>
<dbReference type="PIRSF" id="PIRSF002799">
    <property type="entry name" value="PBP_1b"/>
    <property type="match status" value="1"/>
</dbReference>
<dbReference type="GO" id="GO:0008955">
    <property type="term" value="F:peptidoglycan glycosyltransferase activity"/>
    <property type="evidence" value="ECO:0007669"/>
    <property type="project" value="UniProtKB-UniRule"/>
</dbReference>
<dbReference type="GO" id="GO:0006508">
    <property type="term" value="P:proteolysis"/>
    <property type="evidence" value="ECO:0007669"/>
    <property type="project" value="UniProtKB-KW"/>
</dbReference>
<comment type="caution">
    <text evidence="29">The sequence shown here is derived from an EMBL/GenBank/DDBJ whole genome shotgun (WGS) entry which is preliminary data.</text>
</comment>
<dbReference type="InterPro" id="IPR028166">
    <property type="entry name" value="UB2H"/>
</dbReference>
<dbReference type="GO" id="GO:0009002">
    <property type="term" value="F:serine-type D-Ala-D-Ala carboxypeptidase activity"/>
    <property type="evidence" value="ECO:0007669"/>
    <property type="project" value="UniProtKB-EC"/>
</dbReference>
<comment type="similarity">
    <text evidence="4 23">In the C-terminal section; belongs to the transpeptidase family.</text>
</comment>
<keyword evidence="8" id="KW-0121">Carboxypeptidase</keyword>
<evidence type="ECO:0000259" key="26">
    <source>
        <dbReference type="Pfam" id="PF00905"/>
    </source>
</evidence>
<comment type="function">
    <text evidence="1 23">Cell wall formation. Synthesis of cross-linked peptidoglycan from the lipid intermediates. The enzyme has a penicillin-insensitive transglycosylase N-terminal domain (formation of linear glycan strands) and a penicillin-sensitive transpeptidase C-terminal domain (cross-linking of the peptide subunits).</text>
</comment>
<feature type="active site" description="Acyl-ester intermediate; for transpeptidase activity" evidence="24">
    <location>
        <position position="469"/>
    </location>
</feature>
<dbReference type="GO" id="GO:0030288">
    <property type="term" value="C:outer membrane-bounded periplasmic space"/>
    <property type="evidence" value="ECO:0007669"/>
    <property type="project" value="TreeGrafter"/>
</dbReference>
<evidence type="ECO:0000256" key="9">
    <source>
        <dbReference type="ARBA" id="ARBA00022670"/>
    </source>
</evidence>
<evidence type="ECO:0000256" key="13">
    <source>
        <dbReference type="ARBA" id="ARBA00022960"/>
    </source>
</evidence>
<dbReference type="GO" id="GO:0008360">
    <property type="term" value="P:regulation of cell shape"/>
    <property type="evidence" value="ECO:0007669"/>
    <property type="project" value="UniProtKB-UniRule"/>
</dbReference>
<comment type="subcellular location">
    <subcellularLocation>
        <location evidence="2">Cell membrane</location>
    </subcellularLocation>
</comment>
<dbReference type="GO" id="GO:0008658">
    <property type="term" value="F:penicillin binding"/>
    <property type="evidence" value="ECO:0007669"/>
    <property type="project" value="UniProtKB-UniRule"/>
</dbReference>
<dbReference type="InterPro" id="IPR011813">
    <property type="entry name" value="PBP_1b"/>
</dbReference>
<evidence type="ECO:0000256" key="5">
    <source>
        <dbReference type="ARBA" id="ARBA00007739"/>
    </source>
</evidence>
<dbReference type="GO" id="GO:0046677">
    <property type="term" value="P:response to antibiotic"/>
    <property type="evidence" value="ECO:0007669"/>
    <property type="project" value="UniProtKB-UniRule"/>
</dbReference>
<evidence type="ECO:0000256" key="11">
    <source>
        <dbReference type="ARBA" id="ARBA00022679"/>
    </source>
</evidence>
<reference evidence="29 30" key="1">
    <citation type="submission" date="2020-08" db="EMBL/GenBank/DDBJ databases">
        <title>Genomic Encyclopedia of Type Strains, Phase IV (KMG-IV): sequencing the most valuable type-strain genomes for metagenomic binning, comparative biology and taxonomic classification.</title>
        <authorList>
            <person name="Goeker M."/>
        </authorList>
    </citation>
    <scope>NUCLEOTIDE SEQUENCE [LARGE SCALE GENOMIC DNA]</scope>
    <source>
        <strain evidence="29 30">DSM 24163</strain>
    </source>
</reference>
<evidence type="ECO:0000256" key="10">
    <source>
        <dbReference type="ARBA" id="ARBA00022676"/>
    </source>
</evidence>
<keyword evidence="25" id="KW-1133">Transmembrane helix</keyword>
<keyword evidence="25" id="KW-0812">Transmembrane</keyword>
<dbReference type="InterPro" id="IPR050396">
    <property type="entry name" value="Glycosyltr_51/Transpeptidase"/>
</dbReference>
<evidence type="ECO:0000313" key="30">
    <source>
        <dbReference type="Proteomes" id="UP000521199"/>
    </source>
</evidence>
<evidence type="ECO:0000256" key="20">
    <source>
        <dbReference type="ARBA" id="ARBA00034000"/>
    </source>
</evidence>
<protein>
    <recommendedName>
        <fullName evidence="6 22">Penicillin-binding protein 1B</fullName>
        <shortName evidence="23">PBP-1b</shortName>
        <shortName evidence="23">PBP1b</shortName>
    </recommendedName>
    <alternativeName>
        <fullName evidence="19 23">Murein polymerase</fullName>
    </alternativeName>
</protein>
<evidence type="ECO:0000256" key="23">
    <source>
        <dbReference type="PIRNR" id="PIRNR002799"/>
    </source>
</evidence>
<keyword evidence="9" id="KW-0645">Protease</keyword>
<feature type="domain" description="Penicillin-binding protein transpeptidase" evidence="26">
    <location>
        <begin position="433"/>
        <end position="673"/>
    </location>
</feature>
<dbReference type="Pfam" id="PF14814">
    <property type="entry name" value="UB2H"/>
    <property type="match status" value="1"/>
</dbReference>
<dbReference type="AlphaFoldDB" id="A0A7W8D5C8"/>
<evidence type="ECO:0000256" key="21">
    <source>
        <dbReference type="ARBA" id="ARBA00049902"/>
    </source>
</evidence>
<dbReference type="SUPFAM" id="SSF56601">
    <property type="entry name" value="beta-lactamase/transpeptidase-like"/>
    <property type="match status" value="1"/>
</dbReference>
<evidence type="ECO:0000313" key="29">
    <source>
        <dbReference type="EMBL" id="MBB5208211.1"/>
    </source>
</evidence>
<evidence type="ECO:0000256" key="19">
    <source>
        <dbReference type="ARBA" id="ARBA00032454"/>
    </source>
</evidence>
<comment type="similarity">
    <text evidence="5 23">In the N-terminal section; belongs to the glycosyltransferase 51 family.</text>
</comment>
<dbReference type="InterPro" id="IPR001460">
    <property type="entry name" value="PCN-bd_Tpept"/>
</dbReference>
<evidence type="ECO:0000256" key="17">
    <source>
        <dbReference type="ARBA" id="ARBA00023268"/>
    </source>
</evidence>
<evidence type="ECO:0000256" key="1">
    <source>
        <dbReference type="ARBA" id="ARBA00002624"/>
    </source>
</evidence>
<evidence type="ECO:0000256" key="2">
    <source>
        <dbReference type="ARBA" id="ARBA00004236"/>
    </source>
</evidence>
<evidence type="ECO:0000256" key="12">
    <source>
        <dbReference type="ARBA" id="ARBA00022801"/>
    </source>
</evidence>
<evidence type="ECO:0000256" key="22">
    <source>
        <dbReference type="NCBIfam" id="TIGR02071"/>
    </source>
</evidence>